<organism evidence="1 2">
    <name type="scientific">Bacillus tropicus</name>
    <dbReference type="NCBI Taxonomy" id="2026188"/>
    <lineage>
        <taxon>Bacteria</taxon>
        <taxon>Bacillati</taxon>
        <taxon>Bacillota</taxon>
        <taxon>Bacilli</taxon>
        <taxon>Bacillales</taxon>
        <taxon>Bacillaceae</taxon>
        <taxon>Bacillus</taxon>
        <taxon>Bacillus cereus group</taxon>
    </lineage>
</organism>
<sequence length="171" mass="19720">MKCKENFIYFTIKLKGIGGKIMERISLSNVGDTKFQRLLGHNPEILHSWSTLENTLYNKGTLSAELKEQVRRTLAYGNECPYCMAKGRPDDMQKVEKIGVAVTFAHTFIHDKKAIDDNMFHVLKQYWTEKEIVELCAYICFITASQQLGFLFQLQPKEGENNDESNSTYHN</sequence>
<dbReference type="AlphaFoldDB" id="A0A5C5A622"/>
<dbReference type="InterPro" id="IPR029032">
    <property type="entry name" value="AhpD-like"/>
</dbReference>
<proteinExistence type="predicted"/>
<gene>
    <name evidence="1" type="ORF">FHY71_15305</name>
</gene>
<evidence type="ECO:0000313" key="2">
    <source>
        <dbReference type="Proteomes" id="UP000312495"/>
    </source>
</evidence>
<dbReference type="Proteomes" id="UP000312495">
    <property type="component" value="Unassembled WGS sequence"/>
</dbReference>
<name>A0A5C5A622_9BACI</name>
<dbReference type="RefSeq" id="WP_003266550.1">
    <property type="nucleotide sequence ID" value="NZ_CP195032.1"/>
</dbReference>
<comment type="caution">
    <text evidence="1">The sequence shown here is derived from an EMBL/GenBank/DDBJ whole genome shotgun (WGS) entry which is preliminary data.</text>
</comment>
<reference evidence="1 2" key="1">
    <citation type="submission" date="2019-06" db="EMBL/GenBank/DDBJ databases">
        <title>Biocontrol Bacillus strains from Vietnam.</title>
        <authorList>
            <person name="Borriss R."/>
            <person name="Lasch P."/>
            <person name="Thanh Tam L.T."/>
            <person name="Luong P.T."/>
            <person name="Phuong Thao L.T."/>
            <person name="Kim Chung L.T."/>
        </authorList>
    </citation>
    <scope>NUCLEOTIDE SEQUENCE [LARGE SCALE GENOMIC DNA]</scope>
    <source>
        <strain evidence="1 2">SN1</strain>
    </source>
</reference>
<evidence type="ECO:0000313" key="1">
    <source>
        <dbReference type="EMBL" id="TNP14670.1"/>
    </source>
</evidence>
<dbReference type="SUPFAM" id="SSF69118">
    <property type="entry name" value="AhpD-like"/>
    <property type="match status" value="1"/>
</dbReference>
<dbReference type="EMBL" id="VEPV01000004">
    <property type="protein sequence ID" value="TNP14670.1"/>
    <property type="molecule type" value="Genomic_DNA"/>
</dbReference>
<dbReference type="Gene3D" id="1.20.1290.10">
    <property type="entry name" value="AhpD-like"/>
    <property type="match status" value="2"/>
</dbReference>
<protein>
    <submittedName>
        <fullName evidence="1">Carboxymuconolactone decarboxylase family protein</fullName>
    </submittedName>
</protein>
<accession>A0A5C5A622</accession>